<gene>
    <name evidence="1" type="ORF">SDC9_136521</name>
</gene>
<proteinExistence type="predicted"/>
<dbReference type="EMBL" id="VSSQ01036842">
    <property type="protein sequence ID" value="MPM89412.1"/>
    <property type="molecule type" value="Genomic_DNA"/>
</dbReference>
<organism evidence="1">
    <name type="scientific">bioreactor metagenome</name>
    <dbReference type="NCBI Taxonomy" id="1076179"/>
    <lineage>
        <taxon>unclassified sequences</taxon>
        <taxon>metagenomes</taxon>
        <taxon>ecological metagenomes</taxon>
    </lineage>
</organism>
<name>A0A645DLI3_9ZZZZ</name>
<reference evidence="1" key="1">
    <citation type="submission" date="2019-08" db="EMBL/GenBank/DDBJ databases">
        <authorList>
            <person name="Kucharzyk K."/>
            <person name="Murdoch R.W."/>
            <person name="Higgins S."/>
            <person name="Loffler F."/>
        </authorList>
    </citation>
    <scope>NUCLEOTIDE SEQUENCE</scope>
</reference>
<protein>
    <submittedName>
        <fullName evidence="1">Uncharacterized protein</fullName>
    </submittedName>
</protein>
<accession>A0A645DLI3</accession>
<evidence type="ECO:0000313" key="1">
    <source>
        <dbReference type="EMBL" id="MPM89412.1"/>
    </source>
</evidence>
<dbReference type="AlphaFoldDB" id="A0A645DLI3"/>
<sequence>MKIRPHDGAAVFHSPAEQAAVKDLVRRLPWGAGDKPQPYFGVEVEKGRAQPAVSPGINMDETSVFTVRPEALHLGAENPGVAGPYARFGLVRYHGFRINTVEIHEKLPFLRAALSSLNDCQVHHNTIS</sequence>
<comment type="caution">
    <text evidence="1">The sequence shown here is derived from an EMBL/GenBank/DDBJ whole genome shotgun (WGS) entry which is preliminary data.</text>
</comment>